<keyword evidence="5" id="KW-0808">Transferase</keyword>
<evidence type="ECO:0000256" key="7">
    <source>
        <dbReference type="ARBA" id="ARBA00022692"/>
    </source>
</evidence>
<comment type="caution">
    <text evidence="16">The sequence shown here is derived from an EMBL/GenBank/DDBJ whole genome shotgun (WGS) entry which is preliminary data.</text>
</comment>
<dbReference type="PROSITE" id="PS51103">
    <property type="entry name" value="PTS_EIIC_TYPE_1"/>
    <property type="match status" value="1"/>
</dbReference>
<protein>
    <submittedName>
        <fullName evidence="16">PTS beta-glucoside transporter subunit IIA</fullName>
    </submittedName>
</protein>
<dbReference type="InterPro" id="IPR003352">
    <property type="entry name" value="PTS_EIIC"/>
</dbReference>
<feature type="active site" description="Phosphocysteine intermediate; for EIIB activity" evidence="11">
    <location>
        <position position="25"/>
    </location>
</feature>
<dbReference type="CDD" id="cd00212">
    <property type="entry name" value="PTS_IIB_glc"/>
    <property type="match status" value="1"/>
</dbReference>
<dbReference type="PANTHER" id="PTHR30175">
    <property type="entry name" value="PHOSPHOTRANSFERASE SYSTEM TRANSPORT PROTEIN"/>
    <property type="match status" value="1"/>
</dbReference>
<evidence type="ECO:0000256" key="11">
    <source>
        <dbReference type="PROSITE-ProRule" id="PRU00421"/>
    </source>
</evidence>
<dbReference type="InterPro" id="IPR018113">
    <property type="entry name" value="PTrfase_EIIB_Cys"/>
</dbReference>
<feature type="domain" description="PTS EIIB type-1" evidence="14">
    <location>
        <begin position="3"/>
        <end position="85"/>
    </location>
</feature>
<feature type="domain" description="PTS EIIC type-1" evidence="15">
    <location>
        <begin position="104"/>
        <end position="461"/>
    </location>
</feature>
<evidence type="ECO:0000256" key="10">
    <source>
        <dbReference type="ARBA" id="ARBA00023136"/>
    </source>
</evidence>
<evidence type="ECO:0000259" key="14">
    <source>
        <dbReference type="PROSITE" id="PS51098"/>
    </source>
</evidence>
<keyword evidence="3" id="KW-1003">Cell membrane</keyword>
<evidence type="ECO:0000259" key="13">
    <source>
        <dbReference type="PROSITE" id="PS51093"/>
    </source>
</evidence>
<dbReference type="InterPro" id="IPR036878">
    <property type="entry name" value="Glu_permease_IIB"/>
</dbReference>
<feature type="transmembrane region" description="Helical" evidence="12">
    <location>
        <begin position="424"/>
        <end position="445"/>
    </location>
</feature>
<evidence type="ECO:0000256" key="2">
    <source>
        <dbReference type="ARBA" id="ARBA00022448"/>
    </source>
</evidence>
<name>A0ABQ2NQ46_9BACI</name>
<dbReference type="RefSeq" id="WP_188732946.1">
    <property type="nucleotide sequence ID" value="NZ_BMLW01000001.1"/>
</dbReference>
<dbReference type="Pfam" id="PF00367">
    <property type="entry name" value="PTS_EIIB"/>
    <property type="match status" value="1"/>
</dbReference>
<dbReference type="Pfam" id="PF02378">
    <property type="entry name" value="PTS_EIIC"/>
    <property type="match status" value="1"/>
</dbReference>
<dbReference type="EMBL" id="BMLW01000001">
    <property type="protein sequence ID" value="GGP07836.1"/>
    <property type="molecule type" value="Genomic_DNA"/>
</dbReference>
<evidence type="ECO:0000313" key="16">
    <source>
        <dbReference type="EMBL" id="GGP07836.1"/>
    </source>
</evidence>
<proteinExistence type="predicted"/>
<dbReference type="InterPro" id="IPR013013">
    <property type="entry name" value="PTS_EIIC_1"/>
</dbReference>
<feature type="domain" description="PTS EIIA type-1" evidence="13">
    <location>
        <begin position="493"/>
        <end position="597"/>
    </location>
</feature>
<dbReference type="PROSITE" id="PS00371">
    <property type="entry name" value="PTS_EIIA_TYPE_1_HIS"/>
    <property type="match status" value="1"/>
</dbReference>
<evidence type="ECO:0000259" key="15">
    <source>
        <dbReference type="PROSITE" id="PS51103"/>
    </source>
</evidence>
<keyword evidence="2" id="KW-0813">Transport</keyword>
<feature type="transmembrane region" description="Helical" evidence="12">
    <location>
        <begin position="170"/>
        <end position="192"/>
    </location>
</feature>
<dbReference type="PANTHER" id="PTHR30175:SF1">
    <property type="entry name" value="PTS SYSTEM ARBUTIN-, CELLOBIOSE-, AND SALICIN-SPECIFIC EIIBC COMPONENT-RELATED"/>
    <property type="match status" value="1"/>
</dbReference>
<feature type="transmembrane region" description="Helical" evidence="12">
    <location>
        <begin position="212"/>
        <end position="231"/>
    </location>
</feature>
<dbReference type="NCBIfam" id="TIGR01995">
    <property type="entry name" value="PTS-II-ABC-beta"/>
    <property type="match status" value="1"/>
</dbReference>
<feature type="transmembrane region" description="Helical" evidence="12">
    <location>
        <begin position="143"/>
        <end position="163"/>
    </location>
</feature>
<dbReference type="InterPro" id="IPR011055">
    <property type="entry name" value="Dup_hybrid_motif"/>
</dbReference>
<comment type="subcellular location">
    <subcellularLocation>
        <location evidence="1">Cell membrane</location>
        <topology evidence="1">Multi-pass membrane protein</topology>
    </subcellularLocation>
</comment>
<evidence type="ECO:0000256" key="3">
    <source>
        <dbReference type="ARBA" id="ARBA00022475"/>
    </source>
</evidence>
<evidence type="ECO:0000256" key="8">
    <source>
        <dbReference type="ARBA" id="ARBA00022777"/>
    </source>
</evidence>
<dbReference type="SUPFAM" id="SSF51261">
    <property type="entry name" value="Duplicated hybrid motif"/>
    <property type="match status" value="1"/>
</dbReference>
<accession>A0ABQ2NQ46</accession>
<reference evidence="17" key="1">
    <citation type="journal article" date="2019" name="Int. J. Syst. Evol. Microbiol.">
        <title>The Global Catalogue of Microorganisms (GCM) 10K type strain sequencing project: providing services to taxonomists for standard genome sequencing and annotation.</title>
        <authorList>
            <consortium name="The Broad Institute Genomics Platform"/>
            <consortium name="The Broad Institute Genome Sequencing Center for Infectious Disease"/>
            <person name="Wu L."/>
            <person name="Ma J."/>
        </authorList>
    </citation>
    <scope>NUCLEOTIDE SEQUENCE [LARGE SCALE GENOMIC DNA]</scope>
    <source>
        <strain evidence="17">CGMCC 1.7693</strain>
    </source>
</reference>
<dbReference type="Gene3D" id="3.30.1360.60">
    <property type="entry name" value="Glucose permease domain IIB"/>
    <property type="match status" value="1"/>
</dbReference>
<dbReference type="InterPro" id="IPR001996">
    <property type="entry name" value="PTS_IIB_1"/>
</dbReference>
<dbReference type="Gene3D" id="2.70.70.10">
    <property type="entry name" value="Glucose Permease (Domain IIA)"/>
    <property type="match status" value="1"/>
</dbReference>
<feature type="transmembrane region" description="Helical" evidence="12">
    <location>
        <begin position="243"/>
        <end position="268"/>
    </location>
</feature>
<keyword evidence="8" id="KW-0418">Kinase</keyword>
<feature type="transmembrane region" description="Helical" evidence="12">
    <location>
        <begin position="327"/>
        <end position="348"/>
    </location>
</feature>
<keyword evidence="7 12" id="KW-0812">Transmembrane</keyword>
<evidence type="ECO:0000256" key="12">
    <source>
        <dbReference type="SAM" id="Phobius"/>
    </source>
</evidence>
<dbReference type="Proteomes" id="UP000641206">
    <property type="component" value="Unassembled WGS sequence"/>
</dbReference>
<dbReference type="InterPro" id="IPR011297">
    <property type="entry name" value="PTS_IIABC_b_glu"/>
</dbReference>
<keyword evidence="6" id="KW-0598">Phosphotransferase system</keyword>
<dbReference type="InterPro" id="IPR001127">
    <property type="entry name" value="PTS_EIIA_1_perm"/>
</dbReference>
<feature type="transmembrane region" description="Helical" evidence="12">
    <location>
        <begin position="102"/>
        <end position="123"/>
    </location>
</feature>
<evidence type="ECO:0000256" key="9">
    <source>
        <dbReference type="ARBA" id="ARBA00022989"/>
    </source>
</evidence>
<gene>
    <name evidence="16" type="ORF">GCM10011346_05520</name>
</gene>
<dbReference type="SUPFAM" id="SSF55604">
    <property type="entry name" value="Glucose permease domain IIB"/>
    <property type="match status" value="1"/>
</dbReference>
<dbReference type="InterPro" id="IPR050558">
    <property type="entry name" value="PTS_Sugar-Specific_Components"/>
</dbReference>
<dbReference type="NCBIfam" id="TIGR00830">
    <property type="entry name" value="PTBA"/>
    <property type="match status" value="1"/>
</dbReference>
<keyword evidence="17" id="KW-1185">Reference proteome</keyword>
<organism evidence="16 17">
    <name type="scientific">Oceanobacillus neutriphilus</name>
    <dbReference type="NCBI Taxonomy" id="531815"/>
    <lineage>
        <taxon>Bacteria</taxon>
        <taxon>Bacillati</taxon>
        <taxon>Bacillota</taxon>
        <taxon>Bacilli</taxon>
        <taxon>Bacillales</taxon>
        <taxon>Bacillaceae</taxon>
        <taxon>Oceanobacillus</taxon>
    </lineage>
</organism>
<evidence type="ECO:0000256" key="5">
    <source>
        <dbReference type="ARBA" id="ARBA00022679"/>
    </source>
</evidence>
<evidence type="ECO:0000313" key="17">
    <source>
        <dbReference type="Proteomes" id="UP000641206"/>
    </source>
</evidence>
<keyword evidence="9 12" id="KW-1133">Transmembrane helix</keyword>
<evidence type="ECO:0000256" key="6">
    <source>
        <dbReference type="ARBA" id="ARBA00022683"/>
    </source>
</evidence>
<dbReference type="Pfam" id="PF00358">
    <property type="entry name" value="PTS_EIIA_1"/>
    <property type="match status" value="1"/>
</dbReference>
<dbReference type="PROSITE" id="PS01035">
    <property type="entry name" value="PTS_EIIB_TYPE_1_CYS"/>
    <property type="match status" value="1"/>
</dbReference>
<keyword evidence="4" id="KW-0762">Sugar transport</keyword>
<feature type="transmembrane region" description="Helical" evidence="12">
    <location>
        <begin position="288"/>
        <end position="315"/>
    </location>
</feature>
<evidence type="ECO:0000256" key="1">
    <source>
        <dbReference type="ARBA" id="ARBA00004651"/>
    </source>
</evidence>
<keyword evidence="10 12" id="KW-0472">Membrane</keyword>
<dbReference type="PROSITE" id="PS51098">
    <property type="entry name" value="PTS_EIIB_TYPE_1"/>
    <property type="match status" value="1"/>
</dbReference>
<dbReference type="PROSITE" id="PS51093">
    <property type="entry name" value="PTS_EIIA_TYPE_1"/>
    <property type="match status" value="1"/>
</dbReference>
<sequence>MAKKAAEEILQLVGGKENIDFIRHCMTRLRFDLKDNSKVNREKIEALDEVMGTRFDGQQFQVIIGTDVPSFYEEIVKLTGTSKTSNNKQSNKIGNKNVITRIVNLLSDVFVPILPAIIAAGMLKGLLSVLEILQWVSTESDTYQIFLAISDGSFYFLPILVAVSASNKFGLNPFVGVAIAAAVLHPDLTSILSDAGEQNTVLSFMGLPITPASYASQIIPVFFIIWIASHIEHVVRKITPKSLTIILVPTIVLLISVPLFLVAIGPLGTILGDGIAIGISFLFENGGALAGLIFGMLMPFLVITGTQHALVPILLNEIASGRGDHMLPIFATNNISQGAAAIAVFFLVKDKVLKSTAMSTGITGILGVIEPAVYGVNLRFKKPFIAAIIGNGLAGGFMMWFDVKAYIYVKSGLQGIPMLIGETFIYGLIGFAIALFATFALTYFMGIDTTLEDNKTKKGSKNLKKNSNTFDSKIAEIFSPISGSIKDMKEISDPTFSSEMIGKGAAILPSEGVVYSPIDGEVISILSSRHAIGLISNKGIEILIHIGIDTVNLEGKYFTSYVENGDKIHKGDRLIEFDMEAIQKEGYDVITPVIITNTSDYKKIEVNKQKSISNKEILLQIEI</sequence>
<evidence type="ECO:0000256" key="4">
    <source>
        <dbReference type="ARBA" id="ARBA00022597"/>
    </source>
</evidence>
<feature type="transmembrane region" description="Helical" evidence="12">
    <location>
        <begin position="384"/>
        <end position="403"/>
    </location>
</feature>